<dbReference type="Proteomes" id="UP000267166">
    <property type="component" value="Unassembled WGS sequence"/>
</dbReference>
<accession>A0A3A8FKY1</accession>
<evidence type="ECO:0008006" key="5">
    <source>
        <dbReference type="Google" id="ProtNLM"/>
    </source>
</evidence>
<organism evidence="1 4">
    <name type="scientific">Acinetobacter cumulans</name>
    <dbReference type="NCBI Taxonomy" id="2136182"/>
    <lineage>
        <taxon>Bacteria</taxon>
        <taxon>Pseudomonadati</taxon>
        <taxon>Pseudomonadota</taxon>
        <taxon>Gammaproteobacteria</taxon>
        <taxon>Moraxellales</taxon>
        <taxon>Moraxellaceae</taxon>
        <taxon>Acinetobacter</taxon>
    </lineage>
</organism>
<gene>
    <name evidence="1" type="ORF">D7V64_17280</name>
    <name evidence="2" type="ORF">D9K80_14525</name>
</gene>
<name>A0A3A8FKY1_9GAMM</name>
<accession>A0A498D160</accession>
<protein>
    <recommendedName>
        <fullName evidence="5">Head decoration protein</fullName>
    </recommendedName>
</protein>
<reference evidence="2 3" key="1">
    <citation type="submission" date="2018-09" db="EMBL/GenBank/DDBJ databases">
        <title>The draft genome of Acinetobacter sp. strains.</title>
        <authorList>
            <person name="Qin J."/>
            <person name="Feng Y."/>
            <person name="Zong Z."/>
        </authorList>
    </citation>
    <scope>NUCLEOTIDE SEQUENCE [LARGE SCALE GENOMIC DNA]</scope>
    <source>
        <strain evidence="2 3">WCHAc060003</strain>
    </source>
</reference>
<evidence type="ECO:0000313" key="3">
    <source>
        <dbReference type="Proteomes" id="UP000267166"/>
    </source>
</evidence>
<proteinExistence type="predicted"/>
<dbReference type="Proteomes" id="UP000281084">
    <property type="component" value="Unassembled WGS sequence"/>
</dbReference>
<dbReference type="AlphaFoldDB" id="A0A3A8FKY1"/>
<dbReference type="RefSeq" id="WP_120368486.1">
    <property type="nucleotide sequence ID" value="NZ_RAXZ01000081.1"/>
</dbReference>
<comment type="caution">
    <text evidence="1">The sequence shown here is derived from an EMBL/GenBank/DDBJ whole genome shotgun (WGS) entry which is preliminary data.</text>
</comment>
<sequence>MSHKTYLGTVTRESRPFILDTEKLRRANAKVTAAKAYKAGDLLSLSAANVVDHAVDESTWNVVCGRDVSATEATQMATDGVELPIYFGGVFSIESVSLAGTYLDVAKYDAARAKATLNNIEFSKV</sequence>
<dbReference type="EMBL" id="RAXZ01000081">
    <property type="protein sequence ID" value="RKG47019.1"/>
    <property type="molecule type" value="Genomic_DNA"/>
</dbReference>
<evidence type="ECO:0000313" key="4">
    <source>
        <dbReference type="Proteomes" id="UP000281084"/>
    </source>
</evidence>
<evidence type="ECO:0000313" key="2">
    <source>
        <dbReference type="EMBL" id="RLL31752.1"/>
    </source>
</evidence>
<dbReference type="EMBL" id="RCHD01000042">
    <property type="protein sequence ID" value="RLL31752.1"/>
    <property type="molecule type" value="Genomic_DNA"/>
</dbReference>
<reference evidence="1 4" key="2">
    <citation type="submission" date="2018-09" db="EMBL/GenBank/DDBJ databases">
        <title>The draft genome of Acinetobacter spp. strains.</title>
        <authorList>
            <person name="Qin J."/>
            <person name="Feng Y."/>
            <person name="Zong Z."/>
        </authorList>
    </citation>
    <scope>NUCLEOTIDE SEQUENCE [LARGE SCALE GENOMIC DNA]</scope>
    <source>
        <strain evidence="1 4">WCHAc060002</strain>
    </source>
</reference>
<evidence type="ECO:0000313" key="1">
    <source>
        <dbReference type="EMBL" id="RKG47019.1"/>
    </source>
</evidence>